<gene>
    <name evidence="1" type="ordered locus">PGN_0432</name>
</gene>
<evidence type="ECO:0000313" key="1">
    <source>
        <dbReference type="EMBL" id="BAG32951.1"/>
    </source>
</evidence>
<dbReference type="EMBL" id="AP009380">
    <property type="protein sequence ID" value="BAG32951.1"/>
    <property type="molecule type" value="Genomic_DNA"/>
</dbReference>
<protein>
    <submittedName>
        <fullName evidence="1">Uncharacterized protein</fullName>
    </submittedName>
</protein>
<accession>B2RHV6</accession>
<name>B2RHV6_PORG3</name>
<reference evidence="1 2" key="1">
    <citation type="journal article" date="2008" name="DNA Res.">
        <title>Determination of the genome sequence of Porphyromonas gingivalis strain ATCC 33277 and genomic comparison with strain W83 revealed extensive genome rearrangements in P. gingivalis.</title>
        <authorList>
            <person name="Naito M."/>
            <person name="Hirakawa H."/>
            <person name="Yamashita A."/>
            <person name="Ohara N."/>
            <person name="Shoji M."/>
            <person name="Yukitake H."/>
            <person name="Nakayama K."/>
            <person name="Toh H."/>
            <person name="Yoshimura F."/>
            <person name="Kuhara S."/>
            <person name="Hattori M."/>
            <person name="Hayashi T."/>
            <person name="Nakayama K."/>
        </authorList>
    </citation>
    <scope>NUCLEOTIDE SEQUENCE [LARGE SCALE GENOMIC DNA]</scope>
    <source>
        <strain evidence="2">ATCC 33277 / DSM 20709 / CIP 103683 / JCM 12257 / NCTC 11834 / 2561</strain>
    </source>
</reference>
<dbReference type="Proteomes" id="UP000008842">
    <property type="component" value="Chromosome"/>
</dbReference>
<dbReference type="HOGENOM" id="CLU_3366483_0_0_10"/>
<organism evidence="1 2">
    <name type="scientific">Porphyromonas gingivalis (strain ATCC 33277 / DSM 20709 / CIP 103683 / JCM 12257 / NCTC 11834 / 2561)</name>
    <dbReference type="NCBI Taxonomy" id="431947"/>
    <lineage>
        <taxon>Bacteria</taxon>
        <taxon>Pseudomonadati</taxon>
        <taxon>Bacteroidota</taxon>
        <taxon>Bacteroidia</taxon>
        <taxon>Bacteroidales</taxon>
        <taxon>Porphyromonadaceae</taxon>
        <taxon>Porphyromonas</taxon>
    </lineage>
</organism>
<dbReference type="AlphaFoldDB" id="B2RHV6"/>
<evidence type="ECO:0000313" key="2">
    <source>
        <dbReference type="Proteomes" id="UP000008842"/>
    </source>
</evidence>
<dbReference type="KEGG" id="pgn:PGN_0432"/>
<proteinExistence type="predicted"/>
<sequence length="35" mass="4233">MAQNIIMATLCAEMVERIVRRHSCRNSSRWYMVLY</sequence>